<evidence type="ECO:0008006" key="4">
    <source>
        <dbReference type="Google" id="ProtNLM"/>
    </source>
</evidence>
<dbReference type="Proteomes" id="UP001432322">
    <property type="component" value="Unassembled WGS sequence"/>
</dbReference>
<organism evidence="2 3">
    <name type="scientific">Pristionchus fissidentatus</name>
    <dbReference type="NCBI Taxonomy" id="1538716"/>
    <lineage>
        <taxon>Eukaryota</taxon>
        <taxon>Metazoa</taxon>
        <taxon>Ecdysozoa</taxon>
        <taxon>Nematoda</taxon>
        <taxon>Chromadorea</taxon>
        <taxon>Rhabditida</taxon>
        <taxon>Rhabditina</taxon>
        <taxon>Diplogasteromorpha</taxon>
        <taxon>Diplogasteroidea</taxon>
        <taxon>Neodiplogasteridae</taxon>
        <taxon>Pristionchus</taxon>
    </lineage>
</organism>
<feature type="non-terminal residue" evidence="2">
    <location>
        <position position="235"/>
    </location>
</feature>
<keyword evidence="3" id="KW-1185">Reference proteome</keyword>
<reference evidence="2" key="1">
    <citation type="submission" date="2023-10" db="EMBL/GenBank/DDBJ databases">
        <title>Genome assembly of Pristionchus species.</title>
        <authorList>
            <person name="Yoshida K."/>
            <person name="Sommer R.J."/>
        </authorList>
    </citation>
    <scope>NUCLEOTIDE SEQUENCE</scope>
    <source>
        <strain evidence="2">RS5133</strain>
    </source>
</reference>
<gene>
    <name evidence="2" type="ORF">PFISCL1PPCAC_4318</name>
</gene>
<proteinExistence type="predicted"/>
<name>A0AAV5V0E2_9BILA</name>
<evidence type="ECO:0000313" key="3">
    <source>
        <dbReference type="Proteomes" id="UP001432322"/>
    </source>
</evidence>
<sequence length="235" mass="26170">KMTSKLALSLLCLLSVTASAHFFKKPKYSLPATFQKPIFPGKCAANDQTKTKSCLDTYFSMFNIDSSTTLPDYMDYARISTTPITLYGIYGLDIYCNFESTLESCLGPLMNSPCMNPEGFSAMYGNDVVESNNYAINFQVEAYSCHNIDVSKKYFGCMSDIENNFQGIIDCSNTMVDDIQHAIDTCVPLGSYVQCVEDIYVKACDEGVRSYICNTEEIALNFDYSGFCADKLPKC</sequence>
<evidence type="ECO:0000313" key="2">
    <source>
        <dbReference type="EMBL" id="GMT13021.1"/>
    </source>
</evidence>
<feature type="chain" id="PRO_5044000263" description="DUF19 domain-containing protein" evidence="1">
    <location>
        <begin position="21"/>
        <end position="235"/>
    </location>
</feature>
<protein>
    <recommendedName>
        <fullName evidence="4">DUF19 domain-containing protein</fullName>
    </recommendedName>
</protein>
<feature type="signal peptide" evidence="1">
    <location>
        <begin position="1"/>
        <end position="20"/>
    </location>
</feature>
<dbReference type="AlphaFoldDB" id="A0AAV5V0E2"/>
<comment type="caution">
    <text evidence="2">The sequence shown here is derived from an EMBL/GenBank/DDBJ whole genome shotgun (WGS) entry which is preliminary data.</text>
</comment>
<dbReference type="PANTHER" id="PTHR35014:SF1">
    <property type="entry name" value="INFECTION RESPONSE PROTEIN"/>
    <property type="match status" value="1"/>
</dbReference>
<feature type="non-terminal residue" evidence="2">
    <location>
        <position position="1"/>
    </location>
</feature>
<dbReference type="EMBL" id="BTSY01000002">
    <property type="protein sequence ID" value="GMT13021.1"/>
    <property type="molecule type" value="Genomic_DNA"/>
</dbReference>
<accession>A0AAV5V0E2</accession>
<dbReference type="PANTHER" id="PTHR35014">
    <property type="entry name" value="INFECTION RESPONSE PROTEIN-RELATED"/>
    <property type="match status" value="1"/>
</dbReference>
<keyword evidence="1" id="KW-0732">Signal</keyword>
<evidence type="ECO:0000256" key="1">
    <source>
        <dbReference type="SAM" id="SignalP"/>
    </source>
</evidence>